<accession>A0A1U7Y8U1</accession>
<feature type="region of interest" description="Disordered" evidence="1">
    <location>
        <begin position="182"/>
        <end position="300"/>
    </location>
</feature>
<dbReference type="eggNOG" id="ENOG502QRK0">
    <property type="taxonomic scope" value="Eukaryota"/>
</dbReference>
<feature type="compositionally biased region" description="Polar residues" evidence="1">
    <location>
        <begin position="182"/>
        <end position="191"/>
    </location>
</feature>
<evidence type="ECO:0000313" key="2">
    <source>
        <dbReference type="Proteomes" id="UP000189701"/>
    </source>
</evidence>
<feature type="region of interest" description="Disordered" evidence="1">
    <location>
        <begin position="1"/>
        <end position="20"/>
    </location>
</feature>
<dbReference type="Proteomes" id="UP000189701">
    <property type="component" value="Unplaced"/>
</dbReference>
<sequence length="516" mass="55723">MQKQKMGKQSKSRKTENVGKGKVTPVQIAFIVDRYLSDNRFTETRSTFRSEASHLLAKSPINEAPRSLLSLGDMLDEYISLKEQKVFLDQEKCRLDHEKTRVQNLLSGMQHVMNAYNASTNLIPPSSIAAAAAASSMPKIGALPSIVNGFSPVTTGYYSTYKTAALMSASMPSNAAPDTMKFSTPNSIPSTSKRKGIKDVSAAPITAKRSRKHLITNQLSLKDPSTDAQPTGVDKQNNNMNSSAVQLSDPATASDKTPVQGSNVAKSLFNQPIQSPPTNSSGPKTPPRASSSQTDKSISPLEVCSTATSSKNVTPSRVTATNCTIISSETIRVTPTKQIIYSIERNHCISTSSPVKTNLKRPIKRDQVKSRLDFDASDNIPCNSEMASGSDMISTSDSEKEGDIFDLDLPNLDALGMDFNLSELLVDFDLDGEGIDYSCQQTLDSSPDTFSGSPHESGNVNADTNQMTSQISSTVTEVFSEQDMNLLGSDSMTTMKSVTKCIKILSPVKNIGSLRD</sequence>
<reference evidence="3" key="2">
    <citation type="submission" date="2025-08" db="UniProtKB">
        <authorList>
            <consortium name="RefSeq"/>
        </authorList>
    </citation>
    <scope>IDENTIFICATION</scope>
    <source>
        <tissue evidence="3">Leaf</tissue>
    </source>
</reference>
<gene>
    <name evidence="3" type="primary">LOC104241979</name>
</gene>
<feature type="region of interest" description="Disordered" evidence="1">
    <location>
        <begin position="444"/>
        <end position="463"/>
    </location>
</feature>
<feature type="compositionally biased region" description="Polar residues" evidence="1">
    <location>
        <begin position="226"/>
        <end position="297"/>
    </location>
</feature>
<reference evidence="2" key="1">
    <citation type="journal article" date="2013" name="Genome Biol.">
        <title>Reference genomes and transcriptomes of Nicotiana sylvestris and Nicotiana tomentosiformis.</title>
        <authorList>
            <person name="Sierro N."/>
            <person name="Battey J.N."/>
            <person name="Ouadi S."/>
            <person name="Bovet L."/>
            <person name="Goepfert S."/>
            <person name="Bakaher N."/>
            <person name="Peitsch M.C."/>
            <person name="Ivanov N.V."/>
        </authorList>
    </citation>
    <scope>NUCLEOTIDE SEQUENCE [LARGE SCALE GENOMIC DNA]</scope>
</reference>
<name>A0A1U7Y8U1_NICSY</name>
<organism evidence="2 3">
    <name type="scientific">Nicotiana sylvestris</name>
    <name type="common">Wood tobacco</name>
    <name type="synonym">South American tobacco</name>
    <dbReference type="NCBI Taxonomy" id="4096"/>
    <lineage>
        <taxon>Eukaryota</taxon>
        <taxon>Viridiplantae</taxon>
        <taxon>Streptophyta</taxon>
        <taxon>Embryophyta</taxon>
        <taxon>Tracheophyta</taxon>
        <taxon>Spermatophyta</taxon>
        <taxon>Magnoliopsida</taxon>
        <taxon>eudicotyledons</taxon>
        <taxon>Gunneridae</taxon>
        <taxon>Pentapetalae</taxon>
        <taxon>asterids</taxon>
        <taxon>lamiids</taxon>
        <taxon>Solanales</taxon>
        <taxon>Solanaceae</taxon>
        <taxon>Nicotianoideae</taxon>
        <taxon>Nicotianeae</taxon>
        <taxon>Nicotiana</taxon>
    </lineage>
</organism>
<dbReference type="GeneID" id="104241979"/>
<proteinExistence type="predicted"/>
<dbReference type="PANTHER" id="PTHR35117:SF1">
    <property type="entry name" value="MYOSIN-M HEAVY PROTEIN"/>
    <property type="match status" value="1"/>
</dbReference>
<dbReference type="STRING" id="4096.A0A1U7Y8U1"/>
<dbReference type="PANTHER" id="PTHR35117">
    <property type="entry name" value="MYOSIN-M HEAVY PROTEIN"/>
    <property type="match status" value="1"/>
</dbReference>
<dbReference type="KEGG" id="nsy:104241979"/>
<dbReference type="AlphaFoldDB" id="A0A1U7Y8U1"/>
<feature type="compositionally biased region" description="Basic residues" evidence="1">
    <location>
        <begin position="1"/>
        <end position="12"/>
    </location>
</feature>
<dbReference type="OrthoDB" id="1939654at2759"/>
<dbReference type="RefSeq" id="XP_009795255.1">
    <property type="nucleotide sequence ID" value="XM_009796953.1"/>
</dbReference>
<evidence type="ECO:0000313" key="3">
    <source>
        <dbReference type="RefSeq" id="XP_009795255.1"/>
    </source>
</evidence>
<feature type="region of interest" description="Disordered" evidence="1">
    <location>
        <begin position="375"/>
        <end position="399"/>
    </location>
</feature>
<evidence type="ECO:0000256" key="1">
    <source>
        <dbReference type="SAM" id="MobiDB-lite"/>
    </source>
</evidence>
<protein>
    <submittedName>
        <fullName evidence="3">Uncharacterized protein LOC104241979</fullName>
    </submittedName>
</protein>
<keyword evidence="2" id="KW-1185">Reference proteome</keyword>
<feature type="compositionally biased region" description="Polar residues" evidence="1">
    <location>
        <begin position="380"/>
        <end position="396"/>
    </location>
</feature>